<dbReference type="InterPro" id="IPR052711">
    <property type="entry name" value="Zinc_ADH-like"/>
</dbReference>
<dbReference type="InterPro" id="IPR013149">
    <property type="entry name" value="ADH-like_C"/>
</dbReference>
<name>A0A6A5V0Y7_9PLEO</name>
<protein>
    <recommendedName>
        <fullName evidence="1">Alcohol dehydrogenase-like C-terminal domain-containing protein</fullName>
    </recommendedName>
</protein>
<dbReference type="Pfam" id="PF00107">
    <property type="entry name" value="ADH_zinc_N"/>
    <property type="match status" value="1"/>
</dbReference>
<dbReference type="OrthoDB" id="3509362at2759"/>
<dbReference type="PANTHER" id="PTHR45033:SF2">
    <property type="entry name" value="ZINC-TYPE ALCOHOL DEHYDROGENASE-LIKE PROTEIN C1773.06C"/>
    <property type="match status" value="1"/>
</dbReference>
<sequence>MTKRLEGKTVLTQGTGCVSCAAIQIASALGATVITTSSSDTKLRLAQKLGATYLINYKTTPAWDEEVLRITEGKGVDHVIEIGGAQTLLKSVNSTRPGGLVSLIGILSEAEELPKEIVQSLLFSGRVLKGCVAFMRDGTEEYARFVEANGIEPVVAEVFAFGDVREAFGALEGKEKVGKIVVRIAEE</sequence>
<dbReference type="Gene3D" id="3.40.50.720">
    <property type="entry name" value="NAD(P)-binding Rossmann-like Domain"/>
    <property type="match status" value="1"/>
</dbReference>
<evidence type="ECO:0000313" key="2">
    <source>
        <dbReference type="EMBL" id="KAF1968766.1"/>
    </source>
</evidence>
<gene>
    <name evidence="2" type="ORF">BU23DRAFT_655523</name>
</gene>
<dbReference type="InterPro" id="IPR036291">
    <property type="entry name" value="NAD(P)-bd_dom_sf"/>
</dbReference>
<accession>A0A6A5V0Y7</accession>
<evidence type="ECO:0000313" key="3">
    <source>
        <dbReference type="Proteomes" id="UP000800036"/>
    </source>
</evidence>
<dbReference type="PANTHER" id="PTHR45033">
    <property type="match status" value="1"/>
</dbReference>
<evidence type="ECO:0000259" key="1">
    <source>
        <dbReference type="Pfam" id="PF00107"/>
    </source>
</evidence>
<dbReference type="Gene3D" id="3.90.180.10">
    <property type="entry name" value="Medium-chain alcohol dehydrogenases, catalytic domain"/>
    <property type="match status" value="1"/>
</dbReference>
<dbReference type="AlphaFoldDB" id="A0A6A5V0Y7"/>
<reference evidence="2" key="1">
    <citation type="journal article" date="2020" name="Stud. Mycol.">
        <title>101 Dothideomycetes genomes: a test case for predicting lifestyles and emergence of pathogens.</title>
        <authorList>
            <person name="Haridas S."/>
            <person name="Albert R."/>
            <person name="Binder M."/>
            <person name="Bloem J."/>
            <person name="Labutti K."/>
            <person name="Salamov A."/>
            <person name="Andreopoulos B."/>
            <person name="Baker S."/>
            <person name="Barry K."/>
            <person name="Bills G."/>
            <person name="Bluhm B."/>
            <person name="Cannon C."/>
            <person name="Castanera R."/>
            <person name="Culley D."/>
            <person name="Daum C."/>
            <person name="Ezra D."/>
            <person name="Gonzalez J."/>
            <person name="Henrissat B."/>
            <person name="Kuo A."/>
            <person name="Liang C."/>
            <person name="Lipzen A."/>
            <person name="Lutzoni F."/>
            <person name="Magnuson J."/>
            <person name="Mondo S."/>
            <person name="Nolan M."/>
            <person name="Ohm R."/>
            <person name="Pangilinan J."/>
            <person name="Park H.-J."/>
            <person name="Ramirez L."/>
            <person name="Alfaro M."/>
            <person name="Sun H."/>
            <person name="Tritt A."/>
            <person name="Yoshinaga Y."/>
            <person name="Zwiers L.-H."/>
            <person name="Turgeon B."/>
            <person name="Goodwin S."/>
            <person name="Spatafora J."/>
            <person name="Crous P."/>
            <person name="Grigoriev I."/>
        </authorList>
    </citation>
    <scope>NUCLEOTIDE SEQUENCE</scope>
    <source>
        <strain evidence="2">CBS 107.79</strain>
    </source>
</reference>
<dbReference type="EMBL" id="ML976717">
    <property type="protein sequence ID" value="KAF1968766.1"/>
    <property type="molecule type" value="Genomic_DNA"/>
</dbReference>
<dbReference type="Proteomes" id="UP000800036">
    <property type="component" value="Unassembled WGS sequence"/>
</dbReference>
<dbReference type="SUPFAM" id="SSF51735">
    <property type="entry name" value="NAD(P)-binding Rossmann-fold domains"/>
    <property type="match status" value="1"/>
</dbReference>
<feature type="domain" description="Alcohol dehydrogenase-like C-terminal" evidence="1">
    <location>
        <begin position="18"/>
        <end position="146"/>
    </location>
</feature>
<proteinExistence type="predicted"/>
<organism evidence="2 3">
    <name type="scientific">Bimuria novae-zelandiae CBS 107.79</name>
    <dbReference type="NCBI Taxonomy" id="1447943"/>
    <lineage>
        <taxon>Eukaryota</taxon>
        <taxon>Fungi</taxon>
        <taxon>Dikarya</taxon>
        <taxon>Ascomycota</taxon>
        <taxon>Pezizomycotina</taxon>
        <taxon>Dothideomycetes</taxon>
        <taxon>Pleosporomycetidae</taxon>
        <taxon>Pleosporales</taxon>
        <taxon>Massarineae</taxon>
        <taxon>Didymosphaeriaceae</taxon>
        <taxon>Bimuria</taxon>
    </lineage>
</organism>
<keyword evidence="3" id="KW-1185">Reference proteome</keyword>